<gene>
    <name evidence="8" type="ORF">JX265_010762</name>
</gene>
<comment type="subcellular location">
    <subcellularLocation>
        <location evidence="1">Membrane</location>
        <topology evidence="1">Single-pass type II membrane protein</topology>
    </subcellularLocation>
</comment>
<keyword evidence="3 7" id="KW-0812">Transmembrane</keyword>
<dbReference type="Proteomes" id="UP000829685">
    <property type="component" value="Unassembled WGS sequence"/>
</dbReference>
<evidence type="ECO:0000256" key="2">
    <source>
        <dbReference type="ARBA" id="ARBA00006462"/>
    </source>
</evidence>
<sequence length="416" mass="46979">MSHKVAPSLHRRFFASRLRIFLCLVAIAATFMLLNHLFKRREVYTLAQRISHPLAVVENPSQSQSVLADIASPHDPEPPSEPTRLLCQSLQGLDDIFLVVRTGASEALQKLTVHFNTTLRCLPEDSYGIWSDLEETIHGHYVGDALNEVSPGVVDQHPDFDYYKQLKEDGREAFSAEEIAAWASAPNSGSGKNTPGWKLDKWKFLPLAKKAYQQRPDAKWFIFTECDGYINWTSFMYWLSRHDPSMPYVGQLMIIEDVEFAYGGASFVISNAAMKSVTERYMAEIDTYEDYTGHHWAGDCVLGKALKDVGVDFTQAWPTFYSESPFDMDYNSSVTGPDSHLWCYHAMTWHHLSPSDIEALSSFEEKWNLEVIFHSISLEKVPNQTNQLAALDFITSCRCLPPLGDAEAQSASGWMG</sequence>
<evidence type="ECO:0000256" key="1">
    <source>
        <dbReference type="ARBA" id="ARBA00004606"/>
    </source>
</evidence>
<protein>
    <submittedName>
        <fullName evidence="8">Uncharacterized protein</fullName>
    </submittedName>
</protein>
<dbReference type="AlphaFoldDB" id="A0A9P9WDU5"/>
<evidence type="ECO:0000256" key="3">
    <source>
        <dbReference type="ARBA" id="ARBA00022692"/>
    </source>
</evidence>
<evidence type="ECO:0000256" key="7">
    <source>
        <dbReference type="SAM" id="Phobius"/>
    </source>
</evidence>
<comment type="similarity">
    <text evidence="2">Belongs to the glycosyltransferase 31 family. Beta3-Gal-T subfamily.</text>
</comment>
<evidence type="ECO:0000313" key="8">
    <source>
        <dbReference type="EMBL" id="KAI1858669.1"/>
    </source>
</evidence>
<dbReference type="PANTHER" id="PTHR23033:SF47">
    <property type="entry name" value="APPLE DOMAIN-CONTAINING PROTEIN-RELATED"/>
    <property type="match status" value="1"/>
</dbReference>
<evidence type="ECO:0000256" key="5">
    <source>
        <dbReference type="ARBA" id="ARBA00022989"/>
    </source>
</evidence>
<dbReference type="PANTHER" id="PTHR23033">
    <property type="entry name" value="BETA1,3-GALACTOSYLTRANSFERASE"/>
    <property type="match status" value="1"/>
</dbReference>
<feature type="transmembrane region" description="Helical" evidence="7">
    <location>
        <begin position="20"/>
        <end position="38"/>
    </location>
</feature>
<keyword evidence="6 7" id="KW-0472">Membrane</keyword>
<organism evidence="8 9">
    <name type="scientific">Neoarthrinium moseri</name>
    <dbReference type="NCBI Taxonomy" id="1658444"/>
    <lineage>
        <taxon>Eukaryota</taxon>
        <taxon>Fungi</taxon>
        <taxon>Dikarya</taxon>
        <taxon>Ascomycota</taxon>
        <taxon>Pezizomycotina</taxon>
        <taxon>Sordariomycetes</taxon>
        <taxon>Xylariomycetidae</taxon>
        <taxon>Amphisphaeriales</taxon>
        <taxon>Apiosporaceae</taxon>
        <taxon>Neoarthrinium</taxon>
    </lineage>
</organism>
<keyword evidence="4" id="KW-0735">Signal-anchor</keyword>
<accession>A0A9P9WDU5</accession>
<evidence type="ECO:0000256" key="4">
    <source>
        <dbReference type="ARBA" id="ARBA00022968"/>
    </source>
</evidence>
<dbReference type="GO" id="GO:0016020">
    <property type="term" value="C:membrane"/>
    <property type="evidence" value="ECO:0007669"/>
    <property type="project" value="UniProtKB-SubCell"/>
</dbReference>
<reference evidence="8" key="1">
    <citation type="submission" date="2021-03" db="EMBL/GenBank/DDBJ databases">
        <title>Revisited historic fungal species revealed as producer of novel bioactive compounds through whole genome sequencing and comparative genomics.</title>
        <authorList>
            <person name="Vignolle G.A."/>
            <person name="Hochenegger N."/>
            <person name="Mach R.L."/>
            <person name="Mach-Aigner A.R."/>
            <person name="Javad Rahimi M."/>
            <person name="Salim K.A."/>
            <person name="Chan C.M."/>
            <person name="Lim L.B.L."/>
            <person name="Cai F."/>
            <person name="Druzhinina I.S."/>
            <person name="U'Ren J.M."/>
            <person name="Derntl C."/>
        </authorList>
    </citation>
    <scope>NUCLEOTIDE SEQUENCE</scope>
    <source>
        <strain evidence="8">TUCIM 5799</strain>
    </source>
</reference>
<proteinExistence type="inferred from homology"/>
<keyword evidence="5 7" id="KW-1133">Transmembrane helix</keyword>
<comment type="caution">
    <text evidence="8">The sequence shown here is derived from an EMBL/GenBank/DDBJ whole genome shotgun (WGS) entry which is preliminary data.</text>
</comment>
<evidence type="ECO:0000256" key="6">
    <source>
        <dbReference type="ARBA" id="ARBA00023136"/>
    </source>
</evidence>
<keyword evidence="9" id="KW-1185">Reference proteome</keyword>
<name>A0A9P9WDU5_9PEZI</name>
<dbReference type="InterPro" id="IPR026050">
    <property type="entry name" value="C1GALT1/C1GALT1_chp1"/>
</dbReference>
<evidence type="ECO:0000313" key="9">
    <source>
        <dbReference type="Proteomes" id="UP000829685"/>
    </source>
</evidence>
<dbReference type="EMBL" id="JAFIMR010000036">
    <property type="protein sequence ID" value="KAI1858669.1"/>
    <property type="molecule type" value="Genomic_DNA"/>
</dbReference>
<dbReference type="Gene3D" id="3.90.550.50">
    <property type="match status" value="1"/>
</dbReference>